<dbReference type="OrthoDB" id="10359876at2759"/>
<reference evidence="2 3" key="2">
    <citation type="journal article" date="2012" name="Proc. Natl. Acad. Sci. U.S.A.">
        <title>Gain and loss of multiple functionally related, horizontally transferred genes in the reduced genomes of two microsporidian parasites.</title>
        <authorList>
            <person name="Pombert J.-F."/>
            <person name="Selman M."/>
            <person name="Burki F."/>
            <person name="Bardell F.T."/>
            <person name="Farinelli L."/>
            <person name="Solter L.F."/>
            <person name="Whitman D.W."/>
            <person name="Weiss L.M."/>
            <person name="Corradi N."/>
            <person name="Keeling P.J."/>
        </authorList>
    </citation>
    <scope>NUCLEOTIDE SEQUENCE [LARGE SCALE GENOMIC DNA]</scope>
    <source>
        <strain evidence="2 3">ATCC 50506</strain>
    </source>
</reference>
<dbReference type="GeneID" id="20314024"/>
<keyword evidence="3" id="KW-1185">Reference proteome</keyword>
<feature type="transmembrane region" description="Helical" evidence="1">
    <location>
        <begin position="7"/>
        <end position="25"/>
    </location>
</feature>
<accession>W8P976</accession>
<dbReference type="EMBL" id="CP001945">
    <property type="protein sequence ID" value="AHL30092.1"/>
    <property type="molecule type" value="Genomic_DNA"/>
</dbReference>
<evidence type="ECO:0000313" key="2">
    <source>
        <dbReference type="EMBL" id="AHL30092.1"/>
    </source>
</evidence>
<gene>
    <name evidence="2" type="ORF">Eint_041345</name>
</gene>
<dbReference type="Proteomes" id="UP000002313">
    <property type="component" value="Chromosome IV"/>
</dbReference>
<dbReference type="VEuPathDB" id="MicrosporidiaDB:Eint_041345"/>
<evidence type="ECO:0000313" key="3">
    <source>
        <dbReference type="Proteomes" id="UP000002313"/>
    </source>
</evidence>
<proteinExistence type="predicted"/>
<reference evidence="2 3" key="1">
    <citation type="journal article" date="2010" name="Nat. Commun.">
        <title>The complete sequence of the smallest known nuclear genome from the microsporidian Encephalitozoon intestinalis.</title>
        <authorList>
            <person name="Corradi N."/>
            <person name="Pombert J.-F."/>
            <person name="Farinelli L."/>
            <person name="Didier E.S."/>
            <person name="Keeling P.J."/>
        </authorList>
    </citation>
    <scope>NUCLEOTIDE SEQUENCE [LARGE SCALE GENOMIC DNA]</scope>
    <source>
        <strain evidence="2 3">ATCC 50506</strain>
    </source>
</reference>
<feature type="transmembrane region" description="Helical" evidence="1">
    <location>
        <begin position="37"/>
        <end position="58"/>
    </location>
</feature>
<organism evidence="2 3">
    <name type="scientific">Encephalitozoon intestinalis (strain ATCC 50506)</name>
    <name type="common">Microsporidian parasite</name>
    <name type="synonym">Septata intestinalis</name>
    <dbReference type="NCBI Taxonomy" id="876142"/>
    <lineage>
        <taxon>Eukaryota</taxon>
        <taxon>Fungi</taxon>
        <taxon>Fungi incertae sedis</taxon>
        <taxon>Microsporidia</taxon>
        <taxon>Unikaryonidae</taxon>
        <taxon>Encephalitozoon</taxon>
    </lineage>
</organism>
<evidence type="ECO:0000256" key="1">
    <source>
        <dbReference type="SAM" id="Phobius"/>
    </source>
</evidence>
<name>W8P976_ENCIT</name>
<sequence length="66" mass="7380">MINPKLLMVTATTAYVFVFYTLAIRPLFHSPTAAEDVLITLSSIVLFSALLIHAILGFEEEKTKHM</sequence>
<dbReference type="KEGG" id="ein:Eint_041345"/>
<keyword evidence="1" id="KW-0472">Membrane</keyword>
<keyword evidence="1" id="KW-0812">Transmembrane</keyword>
<keyword evidence="1" id="KW-1133">Transmembrane helix</keyword>
<dbReference type="AlphaFoldDB" id="W8P976"/>
<protein>
    <submittedName>
        <fullName evidence="2">Uncharacterized protein</fullName>
    </submittedName>
</protein>
<dbReference type="HOGENOM" id="CLU_2831186_0_0_1"/>
<dbReference type="RefSeq" id="XP_009161837.1">
    <property type="nucleotide sequence ID" value="XM_009163573.1"/>
</dbReference>